<comment type="caution">
    <text evidence="2">The sequence shown here is derived from an EMBL/GenBank/DDBJ whole genome shotgun (WGS) entry which is preliminary data.</text>
</comment>
<keyword evidence="2" id="KW-0012">Acyltransferase</keyword>
<reference evidence="3" key="1">
    <citation type="journal article" date="2019" name="Int. J. Syst. Evol. Microbiol.">
        <title>The Global Catalogue of Microorganisms (GCM) 10K type strain sequencing project: providing services to taxonomists for standard genome sequencing and annotation.</title>
        <authorList>
            <consortium name="The Broad Institute Genomics Platform"/>
            <consortium name="The Broad Institute Genome Sequencing Center for Infectious Disease"/>
            <person name="Wu L."/>
            <person name="Ma J."/>
        </authorList>
    </citation>
    <scope>NUCLEOTIDE SEQUENCE [LARGE SCALE GENOMIC DNA]</scope>
    <source>
        <strain evidence="3">CGMCC 1.12286</strain>
    </source>
</reference>
<dbReference type="Gene3D" id="3.40.630.30">
    <property type="match status" value="1"/>
</dbReference>
<protein>
    <submittedName>
        <fullName evidence="2">GNAT family N-acetyltransferase</fullName>
        <ecNumber evidence="2">2.3.-.-</ecNumber>
    </submittedName>
</protein>
<evidence type="ECO:0000259" key="1">
    <source>
        <dbReference type="PROSITE" id="PS51186"/>
    </source>
</evidence>
<dbReference type="Proteomes" id="UP001597079">
    <property type="component" value="Unassembled WGS sequence"/>
</dbReference>
<keyword evidence="2" id="KW-0808">Transferase</keyword>
<dbReference type="EC" id="2.3.-.-" evidence="2"/>
<dbReference type="InterPro" id="IPR016181">
    <property type="entry name" value="Acyl_CoA_acyltransferase"/>
</dbReference>
<name>A0ABW4JI06_9BACL</name>
<dbReference type="SUPFAM" id="SSF55729">
    <property type="entry name" value="Acyl-CoA N-acyltransferases (Nat)"/>
    <property type="match status" value="1"/>
</dbReference>
<dbReference type="GO" id="GO:0016746">
    <property type="term" value="F:acyltransferase activity"/>
    <property type="evidence" value="ECO:0007669"/>
    <property type="project" value="UniProtKB-KW"/>
</dbReference>
<evidence type="ECO:0000313" key="3">
    <source>
        <dbReference type="Proteomes" id="UP001597079"/>
    </source>
</evidence>
<gene>
    <name evidence="2" type="ORF">ACFSB2_10205</name>
</gene>
<proteinExistence type="predicted"/>
<dbReference type="EMBL" id="JBHUCX010000024">
    <property type="protein sequence ID" value="MFD1675065.1"/>
    <property type="molecule type" value="Genomic_DNA"/>
</dbReference>
<keyword evidence="3" id="KW-1185">Reference proteome</keyword>
<organism evidence="2 3">
    <name type="scientific">Alicyclobacillus fodiniaquatilis</name>
    <dbReference type="NCBI Taxonomy" id="1661150"/>
    <lineage>
        <taxon>Bacteria</taxon>
        <taxon>Bacillati</taxon>
        <taxon>Bacillota</taxon>
        <taxon>Bacilli</taxon>
        <taxon>Bacillales</taxon>
        <taxon>Alicyclobacillaceae</taxon>
        <taxon>Alicyclobacillus</taxon>
    </lineage>
</organism>
<evidence type="ECO:0000313" key="2">
    <source>
        <dbReference type="EMBL" id="MFD1675065.1"/>
    </source>
</evidence>
<dbReference type="InterPro" id="IPR000182">
    <property type="entry name" value="GNAT_dom"/>
</dbReference>
<dbReference type="CDD" id="cd04301">
    <property type="entry name" value="NAT_SF"/>
    <property type="match status" value="1"/>
</dbReference>
<feature type="domain" description="N-acetyltransferase" evidence="1">
    <location>
        <begin position="25"/>
        <end position="175"/>
    </location>
</feature>
<dbReference type="Pfam" id="PF00583">
    <property type="entry name" value="Acetyltransf_1"/>
    <property type="match status" value="1"/>
</dbReference>
<dbReference type="PROSITE" id="PS51186">
    <property type="entry name" value="GNAT"/>
    <property type="match status" value="1"/>
</dbReference>
<dbReference type="RefSeq" id="WP_377942928.1">
    <property type="nucleotide sequence ID" value="NZ_JBHUCX010000024.1"/>
</dbReference>
<accession>A0ABW4JI06</accession>
<sequence length="183" mass="20430">MKRLMVNMYRPNSQHIPVVEPPNGFHVRWFQAGDEATWARIEQQAGEFATETAAMERFSRDFPDVGVLADRCLFVENARGEAVGTATAMSGTLDGRHMGRLGWVAVTPAYQGYGLGKWVVSLAMQRIAKSYEEMYLTTQTTSDRAVGIYLHYGFQPFPYGADDKEAWALLAKALGREIALQFG</sequence>